<proteinExistence type="predicted"/>
<dbReference type="AlphaFoldDB" id="A0AAE0J2Q3"/>
<reference evidence="2" key="1">
    <citation type="journal article" date="2023" name="Mol. Phylogenet. Evol.">
        <title>Genome-scale phylogeny and comparative genomics of the fungal order Sordariales.</title>
        <authorList>
            <person name="Hensen N."/>
            <person name="Bonometti L."/>
            <person name="Westerberg I."/>
            <person name="Brannstrom I.O."/>
            <person name="Guillou S."/>
            <person name="Cros-Aarteil S."/>
            <person name="Calhoun S."/>
            <person name="Haridas S."/>
            <person name="Kuo A."/>
            <person name="Mondo S."/>
            <person name="Pangilinan J."/>
            <person name="Riley R."/>
            <person name="LaButti K."/>
            <person name="Andreopoulos B."/>
            <person name="Lipzen A."/>
            <person name="Chen C."/>
            <person name="Yan M."/>
            <person name="Daum C."/>
            <person name="Ng V."/>
            <person name="Clum A."/>
            <person name="Steindorff A."/>
            <person name="Ohm R.A."/>
            <person name="Martin F."/>
            <person name="Silar P."/>
            <person name="Natvig D.O."/>
            <person name="Lalanne C."/>
            <person name="Gautier V."/>
            <person name="Ament-Velasquez S.L."/>
            <person name="Kruys A."/>
            <person name="Hutchinson M.I."/>
            <person name="Powell A.J."/>
            <person name="Barry K."/>
            <person name="Miller A.N."/>
            <person name="Grigoriev I.V."/>
            <person name="Debuchy R."/>
            <person name="Gladieux P."/>
            <person name="Hiltunen Thoren M."/>
            <person name="Johannesson H."/>
        </authorList>
    </citation>
    <scope>NUCLEOTIDE SEQUENCE</scope>
    <source>
        <strain evidence="2">SMH4131-1</strain>
    </source>
</reference>
<dbReference type="InterPro" id="IPR011058">
    <property type="entry name" value="Cyanovirin-N"/>
</dbReference>
<name>A0AAE0J2Q3_9PEZI</name>
<reference evidence="2" key="2">
    <citation type="submission" date="2023-06" db="EMBL/GenBank/DDBJ databases">
        <authorList>
            <consortium name="Lawrence Berkeley National Laboratory"/>
            <person name="Haridas S."/>
            <person name="Hensen N."/>
            <person name="Bonometti L."/>
            <person name="Westerberg I."/>
            <person name="Brannstrom I.O."/>
            <person name="Guillou S."/>
            <person name="Cros-Aarteil S."/>
            <person name="Calhoun S."/>
            <person name="Kuo A."/>
            <person name="Mondo S."/>
            <person name="Pangilinan J."/>
            <person name="Riley R."/>
            <person name="Labutti K."/>
            <person name="Andreopoulos B."/>
            <person name="Lipzen A."/>
            <person name="Chen C."/>
            <person name="Yanf M."/>
            <person name="Daum C."/>
            <person name="Ng V."/>
            <person name="Clum A."/>
            <person name="Steindorff A."/>
            <person name="Ohm R."/>
            <person name="Martin F."/>
            <person name="Silar P."/>
            <person name="Natvig D."/>
            <person name="Lalanne C."/>
            <person name="Gautier V."/>
            <person name="Ament-Velasquez S.L."/>
            <person name="Kruys A."/>
            <person name="Hutchinson M.I."/>
            <person name="Powell A.J."/>
            <person name="Barry K."/>
            <person name="Miller A.N."/>
            <person name="Grigoriev I.V."/>
            <person name="Debuchy R."/>
            <person name="Gladieux P."/>
            <person name="Thoren M.H."/>
            <person name="Johannesson H."/>
        </authorList>
    </citation>
    <scope>NUCLEOTIDE SEQUENCE</scope>
    <source>
        <strain evidence="2">SMH4131-1</strain>
    </source>
</reference>
<comment type="caution">
    <text evidence="2">The sequence shown here is derived from an EMBL/GenBank/DDBJ whole genome shotgun (WGS) entry which is preliminary data.</text>
</comment>
<sequence length="143" mass="15220">MVLAALVPSATAGFLASCQLCVPEFDFGGHTLVADCTANDPGNSVVSSLDLNYCIGNDNGILKAMDSGFFADSCNACYSTPTADGDNKAYMHCICNDQDQNPVDTHDIVDNFDGRLGCFGGKWLGDDGACDDWYLPWYLVGIP</sequence>
<protein>
    <recommendedName>
        <fullName evidence="1">Cyanovirin-N domain-containing protein</fullName>
    </recommendedName>
</protein>
<dbReference type="EMBL" id="JAUEPO010000001">
    <property type="protein sequence ID" value="KAK3335610.1"/>
    <property type="molecule type" value="Genomic_DNA"/>
</dbReference>
<feature type="domain" description="Cyanovirin-N" evidence="1">
    <location>
        <begin position="13"/>
        <end position="118"/>
    </location>
</feature>
<dbReference type="InterPro" id="IPR036673">
    <property type="entry name" value="Cyanovirin-N_sf"/>
</dbReference>
<evidence type="ECO:0000313" key="2">
    <source>
        <dbReference type="EMBL" id="KAK3335610.1"/>
    </source>
</evidence>
<dbReference type="SUPFAM" id="SSF51322">
    <property type="entry name" value="Cyanovirin-N"/>
    <property type="match status" value="1"/>
</dbReference>
<evidence type="ECO:0000313" key="3">
    <source>
        <dbReference type="Proteomes" id="UP001286456"/>
    </source>
</evidence>
<organism evidence="2 3">
    <name type="scientific">Cercophora scortea</name>
    <dbReference type="NCBI Taxonomy" id="314031"/>
    <lineage>
        <taxon>Eukaryota</taxon>
        <taxon>Fungi</taxon>
        <taxon>Dikarya</taxon>
        <taxon>Ascomycota</taxon>
        <taxon>Pezizomycotina</taxon>
        <taxon>Sordariomycetes</taxon>
        <taxon>Sordariomycetidae</taxon>
        <taxon>Sordariales</taxon>
        <taxon>Lasiosphaeriaceae</taxon>
        <taxon>Cercophora</taxon>
    </lineage>
</organism>
<dbReference type="Pfam" id="PF08881">
    <property type="entry name" value="CVNH"/>
    <property type="match status" value="1"/>
</dbReference>
<gene>
    <name evidence="2" type="ORF">B0T19DRAFT_395448</name>
</gene>
<dbReference type="SMART" id="SM01111">
    <property type="entry name" value="CVNH"/>
    <property type="match status" value="1"/>
</dbReference>
<keyword evidence="3" id="KW-1185">Reference proteome</keyword>
<evidence type="ECO:0000259" key="1">
    <source>
        <dbReference type="SMART" id="SM01111"/>
    </source>
</evidence>
<dbReference type="Gene3D" id="2.30.60.10">
    <property type="entry name" value="Cyanovirin-N"/>
    <property type="match status" value="1"/>
</dbReference>
<accession>A0AAE0J2Q3</accession>
<dbReference type="Proteomes" id="UP001286456">
    <property type="component" value="Unassembled WGS sequence"/>
</dbReference>